<gene>
    <name evidence="3" type="ORF">PCASD_21278</name>
</gene>
<dbReference type="Proteomes" id="UP000235392">
    <property type="component" value="Unassembled WGS sequence"/>
</dbReference>
<accession>A0A2N5TY58</accession>
<comment type="caution">
    <text evidence="3">The sequence shown here is derived from an EMBL/GenBank/DDBJ whole genome shotgun (WGS) entry which is preliminary data.</text>
</comment>
<dbReference type="EMBL" id="PGCI01000300">
    <property type="protein sequence ID" value="PLW30387.1"/>
    <property type="molecule type" value="Genomic_DNA"/>
</dbReference>
<reference evidence="3 4" key="1">
    <citation type="submission" date="2017-11" db="EMBL/GenBank/DDBJ databases">
        <title>De novo assembly and phasing of dikaryotic genomes from two isolates of Puccinia coronata f. sp. avenae, the causal agent of oat crown rust.</title>
        <authorList>
            <person name="Miller M.E."/>
            <person name="Zhang Y."/>
            <person name="Omidvar V."/>
            <person name="Sperschneider J."/>
            <person name="Schwessinger B."/>
            <person name="Raley C."/>
            <person name="Palmer J.M."/>
            <person name="Garnica D."/>
            <person name="Upadhyaya N."/>
            <person name="Rathjen J."/>
            <person name="Taylor J.M."/>
            <person name="Park R.F."/>
            <person name="Dodds P.N."/>
            <person name="Hirsch C.D."/>
            <person name="Kianian S.F."/>
            <person name="Figueroa M."/>
        </authorList>
    </citation>
    <scope>NUCLEOTIDE SEQUENCE [LARGE SCALE GENOMIC DNA]</scope>
    <source>
        <strain evidence="3">12SD80</strain>
    </source>
</reference>
<evidence type="ECO:0000256" key="1">
    <source>
        <dbReference type="SAM" id="MobiDB-lite"/>
    </source>
</evidence>
<feature type="chain" id="PRO_5014743147" evidence="2">
    <location>
        <begin position="20"/>
        <end position="251"/>
    </location>
</feature>
<name>A0A2N5TY58_9BASI</name>
<evidence type="ECO:0000313" key="4">
    <source>
        <dbReference type="Proteomes" id="UP000235392"/>
    </source>
</evidence>
<organism evidence="3 4">
    <name type="scientific">Puccinia coronata f. sp. avenae</name>
    <dbReference type="NCBI Taxonomy" id="200324"/>
    <lineage>
        <taxon>Eukaryota</taxon>
        <taxon>Fungi</taxon>
        <taxon>Dikarya</taxon>
        <taxon>Basidiomycota</taxon>
        <taxon>Pucciniomycotina</taxon>
        <taxon>Pucciniomycetes</taxon>
        <taxon>Pucciniales</taxon>
        <taxon>Pucciniaceae</taxon>
        <taxon>Puccinia</taxon>
    </lineage>
</organism>
<feature type="signal peptide" evidence="2">
    <location>
        <begin position="1"/>
        <end position="19"/>
    </location>
</feature>
<protein>
    <submittedName>
        <fullName evidence="3">Uncharacterized protein</fullName>
    </submittedName>
</protein>
<proteinExistence type="predicted"/>
<feature type="region of interest" description="Disordered" evidence="1">
    <location>
        <begin position="85"/>
        <end position="133"/>
    </location>
</feature>
<keyword evidence="2" id="KW-0732">Signal</keyword>
<evidence type="ECO:0000256" key="2">
    <source>
        <dbReference type="SAM" id="SignalP"/>
    </source>
</evidence>
<dbReference type="AlphaFoldDB" id="A0A2N5TY58"/>
<evidence type="ECO:0000313" key="3">
    <source>
        <dbReference type="EMBL" id="PLW30387.1"/>
    </source>
</evidence>
<feature type="compositionally biased region" description="Low complexity" evidence="1">
    <location>
        <begin position="103"/>
        <end position="117"/>
    </location>
</feature>
<sequence>MALILLLRCFLLGVKIAVAVPSLGDDLDDLFQNANQYLNHAPATITNEPWVHEQVNLLRHSPGTSHYQINPIVPDRMSEQLIPFGEGQGLKRPHNEQSIPEHSQYGQSSTFSQGQQSKRLRKGPSIPLDNQGQGYWSNPTALHSNARLWNYAHVSGGDQPHFNLEEMLHYPDNQVLENTQLNSLAISASSIPESSRSAEFNAGLEAISHSEWQQSLNTLQDQLVPPDMGNEKNQQLQQGFINQFAHGHQSN</sequence>